<dbReference type="NCBIfam" id="TIGR00447">
    <property type="entry name" value="pth"/>
    <property type="match status" value="1"/>
</dbReference>
<comment type="similarity">
    <text evidence="6">Belongs to the PTH family.</text>
</comment>
<accession>A0A5C5X0P7</accession>
<protein>
    <recommendedName>
        <fullName evidence="5 6">Peptidyl-tRNA hydrolase</fullName>
        <shortName evidence="6">Pth</shortName>
        <ecNumber evidence="1 6">3.1.1.29</ecNumber>
    </recommendedName>
</protein>
<dbReference type="FunFam" id="3.40.50.1470:FF:000001">
    <property type="entry name" value="Peptidyl-tRNA hydrolase"/>
    <property type="match status" value="1"/>
</dbReference>
<keyword evidence="8" id="KW-1185">Reference proteome</keyword>
<keyword evidence="2 6" id="KW-0820">tRNA-binding</keyword>
<feature type="site" description="Stabilizes the basic form of H active site to accept a proton" evidence="6">
    <location>
        <position position="98"/>
    </location>
</feature>
<dbReference type="Gene3D" id="3.40.50.1470">
    <property type="entry name" value="Peptidyl-tRNA hydrolase"/>
    <property type="match status" value="1"/>
</dbReference>
<dbReference type="Proteomes" id="UP000317243">
    <property type="component" value="Unassembled WGS sequence"/>
</dbReference>
<proteinExistence type="inferred from homology"/>
<dbReference type="GO" id="GO:0005737">
    <property type="term" value="C:cytoplasm"/>
    <property type="evidence" value="ECO:0007669"/>
    <property type="project" value="UniProtKB-SubCell"/>
</dbReference>
<comment type="function">
    <text evidence="6">Catalyzes the release of premature peptidyl moieties from peptidyl-tRNA molecules trapped in stalled 50S ribosomal subunits, and thus maintains levels of free tRNAs and 50S ribosomes.</text>
</comment>
<evidence type="ECO:0000313" key="7">
    <source>
        <dbReference type="EMBL" id="TWT55782.1"/>
    </source>
</evidence>
<comment type="caution">
    <text evidence="6">Lacks conserved residue(s) required for the propagation of feature annotation.</text>
</comment>
<dbReference type="EMBL" id="SIHI01000002">
    <property type="protein sequence ID" value="TWT55782.1"/>
    <property type="molecule type" value="Genomic_DNA"/>
</dbReference>
<gene>
    <name evidence="6 7" type="primary">pth</name>
    <name evidence="7" type="ORF">KOR42_25930</name>
</gene>
<dbReference type="EC" id="3.1.1.29" evidence="1 6"/>
<dbReference type="InterPro" id="IPR036416">
    <property type="entry name" value="Pept_tRNA_hydro_sf"/>
</dbReference>
<dbReference type="GO" id="GO:0000049">
    <property type="term" value="F:tRNA binding"/>
    <property type="evidence" value="ECO:0007669"/>
    <property type="project" value="UniProtKB-UniRule"/>
</dbReference>
<dbReference type="GO" id="GO:0004045">
    <property type="term" value="F:peptidyl-tRNA hydrolase activity"/>
    <property type="evidence" value="ECO:0007669"/>
    <property type="project" value="UniProtKB-UniRule"/>
</dbReference>
<feature type="binding site" evidence="6">
    <location>
        <position position="73"/>
    </location>
    <ligand>
        <name>tRNA</name>
        <dbReference type="ChEBI" id="CHEBI:17843"/>
    </ligand>
</feature>
<dbReference type="CDD" id="cd00462">
    <property type="entry name" value="PTH"/>
    <property type="match status" value="1"/>
</dbReference>
<dbReference type="Pfam" id="PF01195">
    <property type="entry name" value="Pept_tRNA_hydro"/>
    <property type="match status" value="1"/>
</dbReference>
<dbReference type="SUPFAM" id="SSF53178">
    <property type="entry name" value="Peptidyl-tRNA hydrolase-like"/>
    <property type="match status" value="1"/>
</dbReference>
<evidence type="ECO:0000256" key="2">
    <source>
        <dbReference type="ARBA" id="ARBA00022555"/>
    </source>
</evidence>
<organism evidence="7 8">
    <name type="scientific">Thalassoglobus neptunius</name>
    <dbReference type="NCBI Taxonomy" id="1938619"/>
    <lineage>
        <taxon>Bacteria</taxon>
        <taxon>Pseudomonadati</taxon>
        <taxon>Planctomycetota</taxon>
        <taxon>Planctomycetia</taxon>
        <taxon>Planctomycetales</taxon>
        <taxon>Planctomycetaceae</taxon>
        <taxon>Thalassoglobus</taxon>
    </lineage>
</organism>
<dbReference type="GO" id="GO:0072344">
    <property type="term" value="P:rescue of stalled ribosome"/>
    <property type="evidence" value="ECO:0007669"/>
    <property type="project" value="UniProtKB-UniRule"/>
</dbReference>
<dbReference type="PANTHER" id="PTHR17224:SF1">
    <property type="entry name" value="PEPTIDYL-TRNA HYDROLASE"/>
    <property type="match status" value="1"/>
</dbReference>
<keyword evidence="3 6" id="KW-0378">Hydrolase</keyword>
<evidence type="ECO:0000256" key="1">
    <source>
        <dbReference type="ARBA" id="ARBA00013260"/>
    </source>
</evidence>
<feature type="binding site" evidence="6">
    <location>
        <position position="21"/>
    </location>
    <ligand>
        <name>tRNA</name>
        <dbReference type="ChEBI" id="CHEBI:17843"/>
    </ligand>
</feature>
<dbReference type="InterPro" id="IPR001328">
    <property type="entry name" value="Pept_tRNA_hydro"/>
</dbReference>
<feature type="binding site" evidence="6">
    <location>
        <position position="71"/>
    </location>
    <ligand>
        <name>tRNA</name>
        <dbReference type="ChEBI" id="CHEBI:17843"/>
    </ligand>
</feature>
<dbReference type="PANTHER" id="PTHR17224">
    <property type="entry name" value="PEPTIDYL-TRNA HYDROLASE"/>
    <property type="match status" value="1"/>
</dbReference>
<comment type="function">
    <text evidence="6">Hydrolyzes ribosome-free peptidyl-tRNAs (with 1 or more amino acids incorporated), which drop off the ribosome during protein synthesis, or as a result of ribosome stalling.</text>
</comment>
<keyword evidence="6" id="KW-0963">Cytoplasm</keyword>
<keyword evidence="4 6" id="KW-0694">RNA-binding</keyword>
<sequence length="199" mass="21740">MTWKVEAVKVIVGLGNPGKKYVGTRHNIGFEALIAFAGRFGETSWKTKFDAETAEVLIGTDRVFLAAPQTYMNLSGRSVRRIVDFFQVDLSDLLLVHDDMNLETGRLRIRASGSAGGQKGLQNTIDQLGSNEFARLRIGIGRPPQGISGANFVLQRFAKSEIPVMEECLARSVSAMETWALQGVDAAMNAFNQSGSKDE</sequence>
<evidence type="ECO:0000313" key="8">
    <source>
        <dbReference type="Proteomes" id="UP000317243"/>
    </source>
</evidence>
<feature type="active site" description="Proton acceptor" evidence="6">
    <location>
        <position position="26"/>
    </location>
</feature>
<comment type="subunit">
    <text evidence="6">Monomer.</text>
</comment>
<comment type="subcellular location">
    <subcellularLocation>
        <location evidence="6">Cytoplasm</location>
    </subcellularLocation>
</comment>
<evidence type="ECO:0000256" key="6">
    <source>
        <dbReference type="HAMAP-Rule" id="MF_00083"/>
    </source>
</evidence>
<name>A0A5C5X0P7_9PLAN</name>
<comment type="catalytic activity">
    <reaction evidence="6">
        <text>an N-acyl-L-alpha-aminoacyl-tRNA + H2O = an N-acyl-L-amino acid + a tRNA + H(+)</text>
        <dbReference type="Rhea" id="RHEA:54448"/>
        <dbReference type="Rhea" id="RHEA-COMP:10123"/>
        <dbReference type="Rhea" id="RHEA-COMP:13883"/>
        <dbReference type="ChEBI" id="CHEBI:15377"/>
        <dbReference type="ChEBI" id="CHEBI:15378"/>
        <dbReference type="ChEBI" id="CHEBI:59874"/>
        <dbReference type="ChEBI" id="CHEBI:78442"/>
        <dbReference type="ChEBI" id="CHEBI:138191"/>
        <dbReference type="EC" id="3.1.1.29"/>
    </reaction>
</comment>
<feature type="site" description="Discriminates between blocked and unblocked aminoacyl-tRNA" evidence="6">
    <location>
        <position position="16"/>
    </location>
</feature>
<dbReference type="AlphaFoldDB" id="A0A5C5X0P7"/>
<dbReference type="GO" id="GO:0006515">
    <property type="term" value="P:protein quality control for misfolded or incompletely synthesized proteins"/>
    <property type="evidence" value="ECO:0007669"/>
    <property type="project" value="UniProtKB-UniRule"/>
</dbReference>
<evidence type="ECO:0000256" key="5">
    <source>
        <dbReference type="ARBA" id="ARBA00050038"/>
    </source>
</evidence>
<dbReference type="HAMAP" id="MF_00083">
    <property type="entry name" value="Pept_tRNA_hydro_bact"/>
    <property type="match status" value="1"/>
</dbReference>
<evidence type="ECO:0000256" key="3">
    <source>
        <dbReference type="ARBA" id="ARBA00022801"/>
    </source>
</evidence>
<comment type="caution">
    <text evidence="7">The sequence shown here is derived from an EMBL/GenBank/DDBJ whole genome shotgun (WGS) entry which is preliminary data.</text>
</comment>
<evidence type="ECO:0000256" key="4">
    <source>
        <dbReference type="ARBA" id="ARBA00022884"/>
    </source>
</evidence>
<reference evidence="7 8" key="1">
    <citation type="submission" date="2019-02" db="EMBL/GenBank/DDBJ databases">
        <title>Deep-cultivation of Planctomycetes and their phenomic and genomic characterization uncovers novel biology.</title>
        <authorList>
            <person name="Wiegand S."/>
            <person name="Jogler M."/>
            <person name="Boedeker C."/>
            <person name="Pinto D."/>
            <person name="Vollmers J."/>
            <person name="Rivas-Marin E."/>
            <person name="Kohn T."/>
            <person name="Peeters S.H."/>
            <person name="Heuer A."/>
            <person name="Rast P."/>
            <person name="Oberbeckmann S."/>
            <person name="Bunk B."/>
            <person name="Jeske O."/>
            <person name="Meyerdierks A."/>
            <person name="Storesund J.E."/>
            <person name="Kallscheuer N."/>
            <person name="Luecker S."/>
            <person name="Lage O.M."/>
            <person name="Pohl T."/>
            <person name="Merkel B.J."/>
            <person name="Hornburger P."/>
            <person name="Mueller R.-W."/>
            <person name="Bruemmer F."/>
            <person name="Labrenz M."/>
            <person name="Spormann A.M."/>
            <person name="Op Den Camp H."/>
            <person name="Overmann J."/>
            <person name="Amann R."/>
            <person name="Jetten M.S.M."/>
            <person name="Mascher T."/>
            <person name="Medema M.H."/>
            <person name="Devos D.P."/>
            <person name="Kaster A.-K."/>
            <person name="Ovreas L."/>
            <person name="Rohde M."/>
            <person name="Galperin M.Y."/>
            <person name="Jogler C."/>
        </authorList>
    </citation>
    <scope>NUCLEOTIDE SEQUENCE [LARGE SCALE GENOMIC DNA]</scope>
    <source>
        <strain evidence="7 8">KOR42</strain>
    </source>
</reference>